<dbReference type="EMBL" id="LT906446">
    <property type="protein sequence ID" value="SNU94732.1"/>
    <property type="molecule type" value="Genomic_DNA"/>
</dbReference>
<dbReference type="OrthoDB" id="9987355at2"/>
<feature type="signal peptide" evidence="1">
    <location>
        <begin position="1"/>
        <end position="25"/>
    </location>
</feature>
<gene>
    <name evidence="2" type="ORF">SAMEA4364220_00256</name>
</gene>
<accession>A0A239TB63</accession>
<evidence type="ECO:0000313" key="2">
    <source>
        <dbReference type="EMBL" id="SNU94732.1"/>
    </source>
</evidence>
<proteinExistence type="predicted"/>
<reference evidence="2 3" key="1">
    <citation type="submission" date="2017-06" db="EMBL/GenBank/DDBJ databases">
        <authorList>
            <consortium name="Pathogen Informatics"/>
        </authorList>
    </citation>
    <scope>NUCLEOTIDE SEQUENCE [LARGE SCALE GENOMIC DNA]</scope>
    <source>
        <strain evidence="2 3">NCTC10570</strain>
    </source>
</reference>
<organism evidence="2 3">
    <name type="scientific">Megamonas hypermegale</name>
    <dbReference type="NCBI Taxonomy" id="158847"/>
    <lineage>
        <taxon>Bacteria</taxon>
        <taxon>Bacillati</taxon>
        <taxon>Bacillota</taxon>
        <taxon>Negativicutes</taxon>
        <taxon>Selenomonadales</taxon>
        <taxon>Selenomonadaceae</taxon>
        <taxon>Megamonas</taxon>
    </lineage>
</organism>
<dbReference type="AlphaFoldDB" id="A0A239TB63"/>
<name>A0A239TB63_9FIRM</name>
<keyword evidence="3" id="KW-1185">Reference proteome</keyword>
<sequence>MKSKSIFTLLCSIIFTLCLCSVAFANNAKTEAIEFLKQATQNTVNTQNAAYSIDLSMTGPLADCNIKLNGNYAYPVFTNGDMSLLLNLWIVDTSFKANTQYYTELDGNVYKQYFKTQTEPKLDNDNSGIKSDQWYVQSIKIPEDFIQNYKKEMNNNVDGIDKDIKNIFMYDANKNTTKIYVTYNKALLDEDKLNQALSISDLNSKEMQEVNEFYQKINENKQLKEALTKQRELSYEITIDKKNMRITSVNADLSPVIYELGTDILNNISDEKLSVNGSPINGATVRNIIKNYLERSKFNMTIQLSKFNTSPVETVPQEVKDSAIAPPKIEKIGEATDTTDILTVDTATDSLPTLEVLGNDK</sequence>
<evidence type="ECO:0000313" key="3">
    <source>
        <dbReference type="Proteomes" id="UP000215383"/>
    </source>
</evidence>
<feature type="chain" id="PRO_5011682816" evidence="1">
    <location>
        <begin position="26"/>
        <end position="361"/>
    </location>
</feature>
<dbReference type="RefSeq" id="WP_051177637.1">
    <property type="nucleotide sequence ID" value="NZ_CASFMS010000032.1"/>
</dbReference>
<evidence type="ECO:0000256" key="1">
    <source>
        <dbReference type="SAM" id="SignalP"/>
    </source>
</evidence>
<keyword evidence="1" id="KW-0732">Signal</keyword>
<protein>
    <submittedName>
        <fullName evidence="2">Uncharacterized protein</fullName>
    </submittedName>
</protein>
<dbReference type="GeneID" id="78506294"/>
<dbReference type="Proteomes" id="UP000215383">
    <property type="component" value="Chromosome 1"/>
</dbReference>